<evidence type="ECO:0000313" key="2">
    <source>
        <dbReference type="EMBL" id="QIW95749.1"/>
    </source>
</evidence>
<feature type="region of interest" description="Disordered" evidence="1">
    <location>
        <begin position="1"/>
        <end position="21"/>
    </location>
</feature>
<feature type="region of interest" description="Disordered" evidence="1">
    <location>
        <begin position="172"/>
        <end position="193"/>
    </location>
</feature>
<evidence type="ECO:0000256" key="1">
    <source>
        <dbReference type="SAM" id="MobiDB-lite"/>
    </source>
</evidence>
<dbReference type="InterPro" id="IPR046591">
    <property type="entry name" value="DUF6649"/>
</dbReference>
<organism evidence="2 3">
    <name type="scientific">Peltaster fructicola</name>
    <dbReference type="NCBI Taxonomy" id="286661"/>
    <lineage>
        <taxon>Eukaryota</taxon>
        <taxon>Fungi</taxon>
        <taxon>Dikarya</taxon>
        <taxon>Ascomycota</taxon>
        <taxon>Pezizomycotina</taxon>
        <taxon>Dothideomycetes</taxon>
        <taxon>Dothideomycetes incertae sedis</taxon>
        <taxon>Peltaster</taxon>
    </lineage>
</organism>
<proteinExistence type="predicted"/>
<dbReference type="AlphaFoldDB" id="A0A6H0XMM7"/>
<reference evidence="2 3" key="1">
    <citation type="journal article" date="2016" name="Sci. Rep.">
        <title>Peltaster fructicola genome reveals evolution from an invasive phytopathogen to an ectophytic parasite.</title>
        <authorList>
            <person name="Xu C."/>
            <person name="Chen H."/>
            <person name="Gleason M.L."/>
            <person name="Xu J.R."/>
            <person name="Liu H."/>
            <person name="Zhang R."/>
            <person name="Sun G."/>
        </authorList>
    </citation>
    <scope>NUCLEOTIDE SEQUENCE [LARGE SCALE GENOMIC DNA]</scope>
    <source>
        <strain evidence="2 3">LNHT1506</strain>
    </source>
</reference>
<dbReference type="Pfam" id="PF20354">
    <property type="entry name" value="DUF6649"/>
    <property type="match status" value="1"/>
</dbReference>
<dbReference type="EMBL" id="CP051139">
    <property type="protein sequence ID" value="QIW95749.1"/>
    <property type="molecule type" value="Genomic_DNA"/>
</dbReference>
<evidence type="ECO:0000313" key="3">
    <source>
        <dbReference type="Proteomes" id="UP000503462"/>
    </source>
</evidence>
<keyword evidence="3" id="KW-1185">Reference proteome</keyword>
<gene>
    <name evidence="2" type="ORF">AMS68_001267</name>
</gene>
<accession>A0A6H0XMM7</accession>
<protein>
    <submittedName>
        <fullName evidence="2">Uncharacterized protein</fullName>
    </submittedName>
</protein>
<sequence length="193" mass="21484">MEVVDGGQTRKRGVKRMADESNLSDDQRFAKRFNLLNLGSKEAGNSYAYIPVQASEVESAPLNDGMHIDDTAHRVYIGDLDAEIADIEAHEHNDRLIFLPDIEKHFSRIPDHVLAGNRSQTAHNTEAQQLILYDVPQSLTTTEGHNSVRKAIIEARHRAQDKAIEAAKQEEARRALAATQQGQELDGDAMDMS</sequence>
<dbReference type="Proteomes" id="UP000503462">
    <property type="component" value="Chromosome 1"/>
</dbReference>
<dbReference type="OrthoDB" id="5345504at2759"/>
<name>A0A6H0XMM7_9PEZI</name>